<dbReference type="AlphaFoldDB" id="A0A655EMS5"/>
<dbReference type="Proteomes" id="UP000041314">
    <property type="component" value="Unassembled WGS sequence"/>
</dbReference>
<reference evidence="1 2" key="1">
    <citation type="submission" date="2015-03" db="EMBL/GenBank/DDBJ databases">
        <authorList>
            <consortium name="Pathogen Informatics"/>
        </authorList>
    </citation>
    <scope>NUCLEOTIDE SEQUENCE [LARGE SCALE GENOMIC DNA]</scope>
    <source>
        <strain evidence="1 2">A1104</strain>
    </source>
</reference>
<accession>A0A655EMS5</accession>
<evidence type="ECO:0000313" key="2">
    <source>
        <dbReference type="Proteomes" id="UP000041314"/>
    </source>
</evidence>
<organism evidence="1 2">
    <name type="scientific">Salmonella enterica subsp. enterica serovar Bovismorbificans</name>
    <dbReference type="NCBI Taxonomy" id="58097"/>
    <lineage>
        <taxon>Bacteria</taxon>
        <taxon>Pseudomonadati</taxon>
        <taxon>Pseudomonadota</taxon>
        <taxon>Gammaproteobacteria</taxon>
        <taxon>Enterobacterales</taxon>
        <taxon>Enterobacteriaceae</taxon>
        <taxon>Salmonella</taxon>
    </lineage>
</organism>
<name>A0A655EMS5_SALET</name>
<evidence type="ECO:0000313" key="1">
    <source>
        <dbReference type="EMBL" id="CNV26446.1"/>
    </source>
</evidence>
<protein>
    <submittedName>
        <fullName evidence="1">Uncharacterized protein</fullName>
    </submittedName>
</protein>
<sequence>MLADNRLFAAYQTERVFQIRAQTKYRRHIAKSGRQRNRVRHVSPRTTQHFAAVAHDRVVHALYNVAIVQQKTIGNIV</sequence>
<dbReference type="EMBL" id="CQPA01000078">
    <property type="protein sequence ID" value="CNV26446.1"/>
    <property type="molecule type" value="Genomic_DNA"/>
</dbReference>
<gene>
    <name evidence="1" type="ORF">ERS008198_04840</name>
</gene>
<proteinExistence type="predicted"/>